<sequence length="645" mass="71295">MSHVAVENALGLDQQFAGLDLNSSDNQSGGSTASNFYDKDSSGWSSSKDKDAYSSFGSRSDSRGKSSFFSDRGSGSRGRFDDRGRSDYDGIGSRGDRSGFGKFERGGNSRWCDKSDEDDWSKPLPPSERLEQELFSGGNTGINFEKYDDIPVEATGNNCPPHIESFSDVEMGEIIMGNIELTRYTRPTPVQKHAIPIIKEKRDLMACAQTGSGKTAAFLLPILSQIYSDGPGEALRAMKENGRYGRRKQYPISLVLAPTRELAVQIYEEARKFSYRSRVRPCVVYGGADIGQQIRDLERGCHLLVATPGRLVDMMERGKIGLDFCKYLVLDEADRMLDMGFEPQIRRIVEQDTMPPKGVRHTMMFSATFPKEIQMLARDFLDEYIFLAVGRVGSTSENITQKVVWVEESDKRSFLLDLLNATGKDSLTLVFVETKKGADSLEDFLYHEGYACTSIHGDRSQRDREEALHQFRSGKSPILVATAVAARGLDISNVKHVINFDLPSDIEEYVHRIGRTGRVGNLGLATSFFNERNINITKDLLDLLVEAKQEVPSWLENMAYEHHYKGSSRGRSKSRFSGGFGARDYRQSSGASSSSFSSSRASSSRSGGGGHGSSRGFGGGGYGGFYNSDGYGGNYNSQGVDWWGN</sequence>
<feature type="compositionally biased region" description="Low complexity" evidence="11">
    <location>
        <begin position="54"/>
        <end position="73"/>
    </location>
</feature>
<evidence type="ECO:0000256" key="1">
    <source>
        <dbReference type="ARBA" id="ARBA00012552"/>
    </source>
</evidence>
<evidence type="ECO:0000256" key="3">
    <source>
        <dbReference type="ARBA" id="ARBA00022801"/>
    </source>
</evidence>
<dbReference type="GO" id="GO:0003723">
    <property type="term" value="F:RNA binding"/>
    <property type="evidence" value="ECO:0007669"/>
    <property type="project" value="UniProtKB-KW"/>
</dbReference>
<evidence type="ECO:0000256" key="6">
    <source>
        <dbReference type="ARBA" id="ARBA00022884"/>
    </source>
</evidence>
<evidence type="ECO:0000256" key="10">
    <source>
        <dbReference type="RuleBase" id="RU000492"/>
    </source>
</evidence>
<feature type="compositionally biased region" description="Basic and acidic residues" evidence="11">
    <location>
        <begin position="78"/>
        <end position="114"/>
    </location>
</feature>
<dbReference type="InterPro" id="IPR000629">
    <property type="entry name" value="RNA-helicase_DEAD-box_CS"/>
</dbReference>
<feature type="compositionally biased region" description="Low complexity" evidence="11">
    <location>
        <begin position="587"/>
        <end position="605"/>
    </location>
</feature>
<dbReference type="PROSITE" id="PS51192">
    <property type="entry name" value="HELICASE_ATP_BIND_1"/>
    <property type="match status" value="1"/>
</dbReference>
<dbReference type="CDD" id="cd18787">
    <property type="entry name" value="SF2_C_DEAD"/>
    <property type="match status" value="1"/>
</dbReference>
<evidence type="ECO:0000256" key="8">
    <source>
        <dbReference type="ARBA" id="ARBA00047984"/>
    </source>
</evidence>
<dbReference type="SUPFAM" id="SSF52540">
    <property type="entry name" value="P-loop containing nucleoside triphosphate hydrolases"/>
    <property type="match status" value="1"/>
</dbReference>
<name>U3F7A4_CALJA</name>
<evidence type="ECO:0000256" key="5">
    <source>
        <dbReference type="ARBA" id="ARBA00022840"/>
    </source>
</evidence>
<feature type="compositionally biased region" description="Gly residues" evidence="11">
    <location>
        <begin position="606"/>
        <end position="617"/>
    </location>
</feature>
<evidence type="ECO:0000256" key="7">
    <source>
        <dbReference type="ARBA" id="ARBA00024358"/>
    </source>
</evidence>
<feature type="region of interest" description="Disordered" evidence="11">
    <location>
        <begin position="19"/>
        <end position="128"/>
    </location>
</feature>
<dbReference type="InterPro" id="IPR027417">
    <property type="entry name" value="P-loop_NTPase"/>
</dbReference>
<dbReference type="FunFam" id="3.40.50.300:FF:000008">
    <property type="entry name" value="ATP-dependent RNA helicase RhlB"/>
    <property type="match status" value="1"/>
</dbReference>
<feature type="domain" description="Helicase C-terminal" evidence="13">
    <location>
        <begin position="398"/>
        <end position="559"/>
    </location>
</feature>
<dbReference type="GO" id="GO:0016787">
    <property type="term" value="F:hydrolase activity"/>
    <property type="evidence" value="ECO:0007669"/>
    <property type="project" value="UniProtKB-KW"/>
</dbReference>
<dbReference type="GO" id="GO:0003724">
    <property type="term" value="F:RNA helicase activity"/>
    <property type="evidence" value="ECO:0007669"/>
    <property type="project" value="UniProtKB-EC"/>
</dbReference>
<dbReference type="Pfam" id="PF00271">
    <property type="entry name" value="Helicase_C"/>
    <property type="match status" value="1"/>
</dbReference>
<dbReference type="EMBL" id="GAMP01001336">
    <property type="protein sequence ID" value="JAB51419.1"/>
    <property type="molecule type" value="mRNA"/>
</dbReference>
<feature type="domain" description="DEAD-box RNA helicase Q" evidence="14">
    <location>
        <begin position="164"/>
        <end position="192"/>
    </location>
</feature>
<reference evidence="15" key="1">
    <citation type="journal article" date="2014" name="Gigascience">
        <title>De novo assembly of the common marmoset transcriptome from NextGen mRNA sequences.</title>
        <authorList>
            <person name="Maudhoo M.D."/>
            <person name="Ren D."/>
            <person name="Gradnigo J.S."/>
            <person name="Gibbs R.M."/>
            <person name="Lubker A.C."/>
            <person name="Moriyama E.N."/>
            <person name="French J.A."/>
            <person name="Norgren R.B.Jr."/>
        </authorList>
    </citation>
    <scope>NUCLEOTIDE SEQUENCE</scope>
    <source>
        <tissue evidence="15">Cerebellum</tissue>
    </source>
</reference>
<proteinExistence type="evidence at transcript level"/>
<dbReference type="SMART" id="SM00490">
    <property type="entry name" value="HELICc"/>
    <property type="match status" value="1"/>
</dbReference>
<evidence type="ECO:0000313" key="15">
    <source>
        <dbReference type="EMBL" id="JAB51419.1"/>
    </source>
</evidence>
<evidence type="ECO:0000256" key="9">
    <source>
        <dbReference type="PROSITE-ProRule" id="PRU00552"/>
    </source>
</evidence>
<dbReference type="AlphaFoldDB" id="U3F7A4"/>
<dbReference type="InterPro" id="IPR001650">
    <property type="entry name" value="Helicase_C-like"/>
</dbReference>
<evidence type="ECO:0000259" key="13">
    <source>
        <dbReference type="PROSITE" id="PS51194"/>
    </source>
</evidence>
<dbReference type="InterPro" id="IPR011545">
    <property type="entry name" value="DEAD/DEAH_box_helicase_dom"/>
</dbReference>
<dbReference type="PROSITE" id="PS51194">
    <property type="entry name" value="HELICASE_CTER"/>
    <property type="match status" value="1"/>
</dbReference>
<keyword evidence="4 10" id="KW-0347">Helicase</keyword>
<evidence type="ECO:0000259" key="12">
    <source>
        <dbReference type="PROSITE" id="PS51192"/>
    </source>
</evidence>
<keyword evidence="5 10" id="KW-0067">ATP-binding</keyword>
<gene>
    <name evidence="15" type="primary">DDX3X</name>
</gene>
<dbReference type="PANTHER" id="PTHR47958">
    <property type="entry name" value="ATP-DEPENDENT RNA HELICASE DBP3"/>
    <property type="match status" value="1"/>
</dbReference>
<comment type="catalytic activity">
    <reaction evidence="8">
        <text>ATP + H2O = ADP + phosphate + H(+)</text>
        <dbReference type="Rhea" id="RHEA:13065"/>
        <dbReference type="ChEBI" id="CHEBI:15377"/>
        <dbReference type="ChEBI" id="CHEBI:15378"/>
        <dbReference type="ChEBI" id="CHEBI:30616"/>
        <dbReference type="ChEBI" id="CHEBI:43474"/>
        <dbReference type="ChEBI" id="CHEBI:456216"/>
        <dbReference type="EC" id="3.6.4.13"/>
    </reaction>
</comment>
<evidence type="ECO:0000256" key="11">
    <source>
        <dbReference type="SAM" id="MobiDB-lite"/>
    </source>
</evidence>
<feature type="compositionally biased region" description="Basic and acidic residues" evidence="11">
    <location>
        <begin position="37"/>
        <end position="52"/>
    </location>
</feature>
<dbReference type="EC" id="3.6.4.13" evidence="1"/>
<organism evidence="15">
    <name type="scientific">Callithrix jacchus</name>
    <name type="common">White-tufted-ear marmoset</name>
    <name type="synonym">Simia Jacchus</name>
    <dbReference type="NCBI Taxonomy" id="9483"/>
    <lineage>
        <taxon>Eukaryota</taxon>
        <taxon>Metazoa</taxon>
        <taxon>Chordata</taxon>
        <taxon>Craniata</taxon>
        <taxon>Vertebrata</taxon>
        <taxon>Euteleostomi</taxon>
        <taxon>Mammalia</taxon>
        <taxon>Eutheria</taxon>
        <taxon>Euarchontoglires</taxon>
        <taxon>Primates</taxon>
        <taxon>Haplorrhini</taxon>
        <taxon>Platyrrhini</taxon>
        <taxon>Cebidae</taxon>
        <taxon>Callitrichinae</taxon>
        <taxon>Callithrix</taxon>
        <taxon>Callithrix</taxon>
    </lineage>
</organism>
<dbReference type="Pfam" id="PF00270">
    <property type="entry name" value="DEAD"/>
    <property type="match status" value="1"/>
</dbReference>
<feature type="short sequence motif" description="Q motif" evidence="9">
    <location>
        <begin position="164"/>
        <end position="192"/>
    </location>
</feature>
<dbReference type="InterPro" id="IPR014014">
    <property type="entry name" value="RNA_helicase_DEAD_Q_motif"/>
</dbReference>
<protein>
    <recommendedName>
        <fullName evidence="1">RNA helicase</fullName>
        <ecNumber evidence="1">3.6.4.13</ecNumber>
    </recommendedName>
</protein>
<accession>U3F7A4</accession>
<keyword evidence="3 10" id="KW-0378">Hydrolase</keyword>
<dbReference type="FunFam" id="3.40.50.300:FF:000160">
    <property type="entry name" value="ATP-dependent RNA helicase DDX3X"/>
    <property type="match status" value="1"/>
</dbReference>
<keyword evidence="2 10" id="KW-0547">Nucleotide-binding</keyword>
<feature type="region of interest" description="Disordered" evidence="11">
    <location>
        <begin position="582"/>
        <end position="617"/>
    </location>
</feature>
<dbReference type="InterPro" id="IPR014001">
    <property type="entry name" value="Helicase_ATP-bd"/>
</dbReference>
<evidence type="ECO:0000256" key="4">
    <source>
        <dbReference type="ARBA" id="ARBA00022806"/>
    </source>
</evidence>
<comment type="similarity">
    <text evidence="7">Belongs to the DEAD box helicase family. DDX3/DED1 subfamily.</text>
</comment>
<dbReference type="PROSITE" id="PS51195">
    <property type="entry name" value="Q_MOTIF"/>
    <property type="match status" value="1"/>
</dbReference>
<feature type="domain" description="Helicase ATP-binding" evidence="12">
    <location>
        <begin position="195"/>
        <end position="387"/>
    </location>
</feature>
<evidence type="ECO:0000256" key="2">
    <source>
        <dbReference type="ARBA" id="ARBA00022741"/>
    </source>
</evidence>
<dbReference type="CDD" id="cd18051">
    <property type="entry name" value="DEADc_DDX3"/>
    <property type="match status" value="1"/>
</dbReference>
<dbReference type="GO" id="GO:0005524">
    <property type="term" value="F:ATP binding"/>
    <property type="evidence" value="ECO:0007669"/>
    <property type="project" value="UniProtKB-KW"/>
</dbReference>
<evidence type="ECO:0000259" key="14">
    <source>
        <dbReference type="PROSITE" id="PS51195"/>
    </source>
</evidence>
<dbReference type="Gene3D" id="3.40.50.300">
    <property type="entry name" value="P-loop containing nucleotide triphosphate hydrolases"/>
    <property type="match status" value="2"/>
</dbReference>
<keyword evidence="6" id="KW-0694">RNA-binding</keyword>
<dbReference type="SMART" id="SM00487">
    <property type="entry name" value="DEXDc"/>
    <property type="match status" value="1"/>
</dbReference>
<feature type="compositionally biased region" description="Polar residues" evidence="11">
    <location>
        <begin position="21"/>
        <end position="35"/>
    </location>
</feature>
<dbReference type="PROSITE" id="PS00039">
    <property type="entry name" value="DEAD_ATP_HELICASE"/>
    <property type="match status" value="1"/>
</dbReference>